<evidence type="ECO:0000313" key="15">
    <source>
        <dbReference type="EMBL" id="GMG87624.1"/>
    </source>
</evidence>
<evidence type="ECO:0000256" key="4">
    <source>
        <dbReference type="ARBA" id="ARBA00022475"/>
    </source>
</evidence>
<keyword evidence="7 14" id="KW-1133">Transmembrane helix</keyword>
<evidence type="ECO:0000313" key="16">
    <source>
        <dbReference type="Proteomes" id="UP001224392"/>
    </source>
</evidence>
<evidence type="ECO:0000256" key="3">
    <source>
        <dbReference type="ARBA" id="ARBA00022448"/>
    </source>
</evidence>
<feature type="transmembrane region" description="Helical" evidence="14">
    <location>
        <begin position="276"/>
        <end position="299"/>
    </location>
</feature>
<feature type="transmembrane region" description="Helical" evidence="14">
    <location>
        <begin position="319"/>
        <end position="337"/>
    </location>
</feature>
<comment type="subcellular location">
    <subcellularLocation>
        <location evidence="14">Cell inner membrane</location>
        <topology evidence="14">Multi-pass membrane protein</topology>
    </subcellularLocation>
    <subcellularLocation>
        <location evidence="1">Cell membrane</location>
        <topology evidence="1">Multi-pass membrane protein</topology>
    </subcellularLocation>
</comment>
<accession>A0ABQ6LZT7</accession>
<dbReference type="PROSITE" id="PS00457">
    <property type="entry name" value="NA_SOLUT_SYMP_2"/>
    <property type="match status" value="1"/>
</dbReference>
<comment type="catalytic activity">
    <reaction evidence="12">
        <text>L-proline(in) + Na(+)(in) = L-proline(out) + Na(+)(out)</text>
        <dbReference type="Rhea" id="RHEA:28967"/>
        <dbReference type="ChEBI" id="CHEBI:29101"/>
        <dbReference type="ChEBI" id="CHEBI:60039"/>
    </reaction>
</comment>
<dbReference type="InterPro" id="IPR050277">
    <property type="entry name" value="Sodium:Solute_Symporter"/>
</dbReference>
<dbReference type="NCBIfam" id="TIGR02121">
    <property type="entry name" value="Na_Pro_sym"/>
    <property type="match status" value="1"/>
</dbReference>
<dbReference type="Pfam" id="PF00474">
    <property type="entry name" value="SSF"/>
    <property type="match status" value="1"/>
</dbReference>
<reference evidence="15 16" key="1">
    <citation type="submission" date="2023-04" db="EMBL/GenBank/DDBJ databases">
        <title>Marinobulbifer ophiurae gen. nov., sp. Nov., isolate from tissue of brittle star Ophioplocus japonicus.</title>
        <authorList>
            <person name="Kawano K."/>
            <person name="Sawayama S."/>
            <person name="Nakagawa S."/>
        </authorList>
    </citation>
    <scope>NUCLEOTIDE SEQUENCE [LARGE SCALE GENOMIC DNA]</scope>
    <source>
        <strain evidence="15 16">NKW57</strain>
    </source>
</reference>
<evidence type="ECO:0000256" key="10">
    <source>
        <dbReference type="ARBA" id="ARBA00023136"/>
    </source>
</evidence>
<dbReference type="Proteomes" id="UP001224392">
    <property type="component" value="Unassembled WGS sequence"/>
</dbReference>
<dbReference type="NCBIfam" id="TIGR00813">
    <property type="entry name" value="sss"/>
    <property type="match status" value="1"/>
</dbReference>
<keyword evidence="4" id="KW-1003">Cell membrane</keyword>
<dbReference type="CDD" id="cd11475">
    <property type="entry name" value="SLC5sbd_PutP"/>
    <property type="match status" value="1"/>
</dbReference>
<feature type="transmembrane region" description="Helical" evidence="14">
    <location>
        <begin position="6"/>
        <end position="26"/>
    </location>
</feature>
<feature type="transmembrane region" description="Helical" evidence="14">
    <location>
        <begin position="188"/>
        <end position="206"/>
    </location>
</feature>
<feature type="transmembrane region" description="Helical" evidence="14">
    <location>
        <begin position="372"/>
        <end position="389"/>
    </location>
</feature>
<keyword evidence="9 14" id="KW-0406">Ion transport</keyword>
<feature type="transmembrane region" description="Helical" evidence="14">
    <location>
        <begin position="426"/>
        <end position="443"/>
    </location>
</feature>
<keyword evidence="11 14" id="KW-0739">Sodium transport</keyword>
<feature type="transmembrane region" description="Helical" evidence="14">
    <location>
        <begin position="401"/>
        <end position="419"/>
    </location>
</feature>
<evidence type="ECO:0000256" key="11">
    <source>
        <dbReference type="ARBA" id="ARBA00023201"/>
    </source>
</evidence>
<dbReference type="EMBL" id="BSYJ01000003">
    <property type="protein sequence ID" value="GMG87624.1"/>
    <property type="molecule type" value="Genomic_DNA"/>
</dbReference>
<dbReference type="InterPro" id="IPR038377">
    <property type="entry name" value="Na/Glc_symporter_sf"/>
</dbReference>
<comment type="similarity">
    <text evidence="2 13">Belongs to the sodium:solute symporter (SSF) (TC 2.A.21) family.</text>
</comment>
<comment type="function">
    <text evidence="14">Catalyzes the sodium-dependent uptake of extracellular L-proline.</text>
</comment>
<evidence type="ECO:0000256" key="6">
    <source>
        <dbReference type="ARBA" id="ARBA00022847"/>
    </source>
</evidence>
<name>A0ABQ6LZT7_9GAMM</name>
<dbReference type="PANTHER" id="PTHR48086">
    <property type="entry name" value="SODIUM/PROLINE SYMPORTER-RELATED"/>
    <property type="match status" value="1"/>
</dbReference>
<feature type="transmembrane region" description="Helical" evidence="14">
    <location>
        <begin position="160"/>
        <end position="181"/>
    </location>
</feature>
<dbReference type="PANTHER" id="PTHR48086:SF3">
    <property type="entry name" value="SODIUM_PROLINE SYMPORTER"/>
    <property type="match status" value="1"/>
</dbReference>
<keyword evidence="14" id="KW-0029">Amino-acid transport</keyword>
<evidence type="ECO:0000256" key="1">
    <source>
        <dbReference type="ARBA" id="ARBA00004651"/>
    </source>
</evidence>
<keyword evidence="3 14" id="KW-0813">Transport</keyword>
<keyword evidence="5 14" id="KW-0812">Transmembrane</keyword>
<dbReference type="InterPro" id="IPR011851">
    <property type="entry name" value="Na/Pro_symporter"/>
</dbReference>
<dbReference type="InterPro" id="IPR001734">
    <property type="entry name" value="Na/solute_symporter"/>
</dbReference>
<dbReference type="RefSeq" id="WP_285764242.1">
    <property type="nucleotide sequence ID" value="NZ_BSYJ01000003.1"/>
</dbReference>
<keyword evidence="10 14" id="KW-0472">Membrane</keyword>
<evidence type="ECO:0000256" key="2">
    <source>
        <dbReference type="ARBA" id="ARBA00006434"/>
    </source>
</evidence>
<gene>
    <name evidence="15" type="primary">putP_2</name>
    <name evidence="15" type="ORF">MNKW57_19450</name>
</gene>
<feature type="transmembrane region" description="Helical" evidence="14">
    <location>
        <begin position="455"/>
        <end position="473"/>
    </location>
</feature>
<evidence type="ECO:0000256" key="5">
    <source>
        <dbReference type="ARBA" id="ARBA00022692"/>
    </source>
</evidence>
<protein>
    <recommendedName>
        <fullName evidence="14">Sodium/proline symporter</fullName>
    </recommendedName>
    <alternativeName>
        <fullName evidence="14">Proline permease</fullName>
    </alternativeName>
</protein>
<evidence type="ECO:0000256" key="13">
    <source>
        <dbReference type="RuleBase" id="RU362091"/>
    </source>
</evidence>
<keyword evidence="16" id="KW-1185">Reference proteome</keyword>
<dbReference type="Gene3D" id="1.20.1730.10">
    <property type="entry name" value="Sodium/glucose cotransporter"/>
    <property type="match status" value="1"/>
</dbReference>
<feature type="transmembrane region" description="Helical" evidence="14">
    <location>
        <begin position="238"/>
        <end position="255"/>
    </location>
</feature>
<sequence>MADQILVALTFIAYMAVVLALGIYAYKRTQDASDYFLGGRSLHPAVAALSAGASDMSGWLLLGLPGAAYATGLTSAWIAIGLFCGIVASWALMARRLRVYSYELDDALTVPSYLQRRFNMKTPWLRSICAVFILLFFLFYVASGLIAGGKLFTTVFGWEYHLAVVFGAVAIISYTLFGGFLAVSWTDVLQGLLMSFALLLVPIMVINMNGGMDETVAILQQKHPEFLHLMTDAEGKRLTLLAIVSSVAWGLGYFGQPHILARFKAVRSEKDVPTATAIAATWSLLGFIGALSVGLLGHVALQGTLPDGERVFMALVETLFHPLIAGILLAAILSAIMSTADSQLLVSSAALAEDIYHVWWGKSASPEKLLQVGRYAVIALALIAVGVAMDPDSKVLDVVAYAWAGLGAAFGPTMLVSLYWSRMTGAGAIAGVVIGGLTVLVWRHLSGGIFDVYELVPGFLFSLAAIVLVSLLTKPSGEVSARHEKVLARFN</sequence>
<dbReference type="InterPro" id="IPR018212">
    <property type="entry name" value="Na/solute_symporter_CS"/>
</dbReference>
<dbReference type="PROSITE" id="PS50283">
    <property type="entry name" value="NA_SOLUT_SYMP_3"/>
    <property type="match status" value="1"/>
</dbReference>
<keyword evidence="8 14" id="KW-0915">Sodium</keyword>
<evidence type="ECO:0000256" key="9">
    <source>
        <dbReference type="ARBA" id="ARBA00023065"/>
    </source>
</evidence>
<organism evidence="15 16">
    <name type="scientific">Biformimicrobium ophioploci</name>
    <dbReference type="NCBI Taxonomy" id="3036711"/>
    <lineage>
        <taxon>Bacteria</taxon>
        <taxon>Pseudomonadati</taxon>
        <taxon>Pseudomonadota</taxon>
        <taxon>Gammaproteobacteria</taxon>
        <taxon>Cellvibrionales</taxon>
        <taxon>Microbulbiferaceae</taxon>
        <taxon>Biformimicrobium</taxon>
    </lineage>
</organism>
<keyword evidence="6 14" id="KW-0769">Symport</keyword>
<dbReference type="PROSITE" id="PS00456">
    <property type="entry name" value="NA_SOLUT_SYMP_1"/>
    <property type="match status" value="1"/>
</dbReference>
<evidence type="ECO:0000256" key="7">
    <source>
        <dbReference type="ARBA" id="ARBA00022989"/>
    </source>
</evidence>
<feature type="transmembrane region" description="Helical" evidence="14">
    <location>
        <begin position="124"/>
        <end position="148"/>
    </location>
</feature>
<evidence type="ECO:0000256" key="8">
    <source>
        <dbReference type="ARBA" id="ARBA00023053"/>
    </source>
</evidence>
<evidence type="ECO:0000256" key="14">
    <source>
        <dbReference type="RuleBase" id="RU366012"/>
    </source>
</evidence>
<proteinExistence type="inferred from homology"/>
<keyword evidence="14" id="KW-0997">Cell inner membrane</keyword>
<feature type="transmembrane region" description="Helical" evidence="14">
    <location>
        <begin position="76"/>
        <end position="94"/>
    </location>
</feature>
<evidence type="ECO:0000256" key="12">
    <source>
        <dbReference type="ARBA" id="ARBA00033708"/>
    </source>
</evidence>
<comment type="caution">
    <text evidence="15">The sequence shown here is derived from an EMBL/GenBank/DDBJ whole genome shotgun (WGS) entry which is preliminary data.</text>
</comment>